<accession>A0ABT1ZZ77</accession>
<name>A0ABT1ZZ77_9BURK</name>
<reference evidence="3 4" key="1">
    <citation type="submission" date="2022-08" db="EMBL/GenBank/DDBJ databases">
        <title>Reclassification of Massilia species as members of the genera Telluria, Duganella, Pseudoduganella, Mokoshia gen. nov. and Zemynaea gen. nov. using orthogonal and non-orthogonal genome-based approaches.</title>
        <authorList>
            <person name="Bowman J.P."/>
        </authorList>
    </citation>
    <scope>NUCLEOTIDE SEQUENCE [LARGE SCALE GENOMIC DNA]</scope>
    <source>
        <strain evidence="3 4">JCM 31316</strain>
    </source>
</reference>
<comment type="caution">
    <text evidence="3">The sequence shown here is derived from an EMBL/GenBank/DDBJ whole genome shotgun (WGS) entry which is preliminary data.</text>
</comment>
<dbReference type="EMBL" id="JANUGW010000030">
    <property type="protein sequence ID" value="MCS0585190.1"/>
    <property type="molecule type" value="Genomic_DNA"/>
</dbReference>
<evidence type="ECO:0000256" key="1">
    <source>
        <dbReference type="SAM" id="MobiDB-lite"/>
    </source>
</evidence>
<evidence type="ECO:0000313" key="3">
    <source>
        <dbReference type="EMBL" id="MCS0585190.1"/>
    </source>
</evidence>
<dbReference type="Pfam" id="PF13480">
    <property type="entry name" value="Acetyltransf_6"/>
    <property type="match status" value="1"/>
</dbReference>
<dbReference type="Proteomes" id="UP001204151">
    <property type="component" value="Unassembled WGS sequence"/>
</dbReference>
<keyword evidence="4" id="KW-1185">Reference proteome</keyword>
<evidence type="ECO:0000313" key="4">
    <source>
        <dbReference type="Proteomes" id="UP001204151"/>
    </source>
</evidence>
<dbReference type="InterPro" id="IPR016181">
    <property type="entry name" value="Acyl_CoA_acyltransferase"/>
</dbReference>
<dbReference type="SUPFAM" id="SSF55729">
    <property type="entry name" value="Acyl-CoA N-acyltransferases (Nat)"/>
    <property type="match status" value="1"/>
</dbReference>
<dbReference type="RefSeq" id="WP_258819721.1">
    <property type="nucleotide sequence ID" value="NZ_JANUGW010000030.1"/>
</dbReference>
<protein>
    <submittedName>
        <fullName evidence="3">GNAT family N-acetyltransferase</fullName>
    </submittedName>
</protein>
<feature type="region of interest" description="Disordered" evidence="1">
    <location>
        <begin position="364"/>
        <end position="383"/>
    </location>
</feature>
<gene>
    <name evidence="3" type="ORF">NX784_26770</name>
</gene>
<proteinExistence type="predicted"/>
<dbReference type="InterPro" id="IPR038740">
    <property type="entry name" value="BioF2-like_GNAT_dom"/>
</dbReference>
<feature type="domain" description="BioF2-like acetyltransferase" evidence="2">
    <location>
        <begin position="176"/>
        <end position="307"/>
    </location>
</feature>
<sequence>MNVATAYHDRPDILDAWNRMLATATGPETLYQSPQFFNYLTGMDQEQNAAHELFIVRRRVDYEIVGFVPVRTITCDLDFRVGPVSLFKRKVRACQILGSVPLLDETQDGLADFVIQQLLERYAECQVLYMQAYPEDAGAKLQDIAGVSAYVRYGWRPCHTQPLPKGVDAYLQKFSSKKRYNLSRQVRLLTEAAGALQVLRIEQPEQVAAMLDATVAIDPSELADRHTEQRRLEGLARNGLLLSYVIRCGEEDVAVVFGSRSASVWHVHRISCQQKYLNLSVGTSAIHLAVQDVLANFAFNDIDYGYGTPNAEFRSTHVLKARGHVLLHRAHSLTALLLKIHGTYDRLNDGMIRQVKRLQKWQAQRKQAARKAQPKADQAPAAS</sequence>
<organism evidence="3 4">
    <name type="scientific">Massilia pinisoli</name>
    <dbReference type="NCBI Taxonomy" id="1772194"/>
    <lineage>
        <taxon>Bacteria</taxon>
        <taxon>Pseudomonadati</taxon>
        <taxon>Pseudomonadota</taxon>
        <taxon>Betaproteobacteria</taxon>
        <taxon>Burkholderiales</taxon>
        <taxon>Oxalobacteraceae</taxon>
        <taxon>Telluria group</taxon>
        <taxon>Massilia</taxon>
    </lineage>
</organism>
<evidence type="ECO:0000259" key="2">
    <source>
        <dbReference type="Pfam" id="PF13480"/>
    </source>
</evidence>